<reference evidence="1 2" key="1">
    <citation type="journal article" date="2006" name="Proc. Natl. Acad. Sci. U.S.A.">
        <title>Burkholderia xenovorans LB400 harbors a multi-replicon, 9.73-Mbp genome shaped for versatility.</title>
        <authorList>
            <person name="Chain P.S."/>
            <person name="Denef V.J."/>
            <person name="Konstantinidis K.T."/>
            <person name="Vergez L.M."/>
            <person name="Agullo L."/>
            <person name="Reyes V.L."/>
            <person name="Hauser L."/>
            <person name="Cordova M."/>
            <person name="Gomez L."/>
            <person name="Gonzalez M."/>
            <person name="Land M."/>
            <person name="Lao V."/>
            <person name="Larimer F."/>
            <person name="LiPuma J.J."/>
            <person name="Mahenthiralingam E."/>
            <person name="Malfatti S.A."/>
            <person name="Marx C.J."/>
            <person name="Parnell J.J."/>
            <person name="Ramette A."/>
            <person name="Richardson P."/>
            <person name="Seeger M."/>
            <person name="Smith D."/>
            <person name="Spilker T."/>
            <person name="Sul W.J."/>
            <person name="Tsoi T.V."/>
            <person name="Ulrich L.E."/>
            <person name="Zhulin I.B."/>
            <person name="Tiedje J.M."/>
        </authorList>
    </citation>
    <scope>NUCLEOTIDE SEQUENCE [LARGE SCALE GENOMIC DNA]</scope>
    <source>
        <strain evidence="1 2">LB400</strain>
    </source>
</reference>
<dbReference type="KEGG" id="bxe:Bxe_A0384"/>
<dbReference type="PANTHER" id="PTHR34472:SF1">
    <property type="entry name" value="SULFUR CARRIER PROTEIN THIS"/>
    <property type="match status" value="1"/>
</dbReference>
<dbReference type="InterPro" id="IPR016155">
    <property type="entry name" value="Mopterin_synth/thiamin_S_b"/>
</dbReference>
<keyword evidence="2" id="KW-1185">Reference proteome</keyword>
<dbReference type="AlphaFoldDB" id="Q13TP0"/>
<dbReference type="eggNOG" id="COG2104">
    <property type="taxonomic scope" value="Bacteria"/>
</dbReference>
<gene>
    <name evidence="1" type="ORF">Bxe_A0384</name>
</gene>
<dbReference type="NCBIfam" id="TIGR01683">
    <property type="entry name" value="thiS"/>
    <property type="match status" value="1"/>
</dbReference>
<dbReference type="SUPFAM" id="SSF54285">
    <property type="entry name" value="MoaD/ThiS"/>
    <property type="match status" value="1"/>
</dbReference>
<evidence type="ECO:0000313" key="1">
    <source>
        <dbReference type="EMBL" id="ABE32549.1"/>
    </source>
</evidence>
<proteinExistence type="predicted"/>
<dbReference type="Proteomes" id="UP000001817">
    <property type="component" value="Chromosome 1"/>
</dbReference>
<dbReference type="Pfam" id="PF02597">
    <property type="entry name" value="ThiS"/>
    <property type="match status" value="1"/>
</dbReference>
<dbReference type="STRING" id="266265.Bxe_A0384"/>
<evidence type="ECO:0000313" key="2">
    <source>
        <dbReference type="Proteomes" id="UP000001817"/>
    </source>
</evidence>
<organism evidence="1 2">
    <name type="scientific">Paraburkholderia xenovorans (strain LB400)</name>
    <dbReference type="NCBI Taxonomy" id="266265"/>
    <lineage>
        <taxon>Bacteria</taxon>
        <taxon>Pseudomonadati</taxon>
        <taxon>Pseudomonadota</taxon>
        <taxon>Betaproteobacteria</taxon>
        <taxon>Burkholderiales</taxon>
        <taxon>Burkholderiaceae</taxon>
        <taxon>Paraburkholderia</taxon>
    </lineage>
</organism>
<dbReference type="CDD" id="cd00565">
    <property type="entry name" value="Ubl_ThiS"/>
    <property type="match status" value="1"/>
</dbReference>
<dbReference type="PANTHER" id="PTHR34472">
    <property type="entry name" value="SULFUR CARRIER PROTEIN THIS"/>
    <property type="match status" value="1"/>
</dbReference>
<accession>Q13TP0</accession>
<dbReference type="InterPro" id="IPR010035">
    <property type="entry name" value="Thi_S"/>
</dbReference>
<protein>
    <submittedName>
        <fullName evidence="1">Sulfur transfer protein involved in thiamine biosynthesis, ThiS</fullName>
    </submittedName>
</protein>
<dbReference type="EMBL" id="CP000270">
    <property type="protein sequence ID" value="ABE32549.1"/>
    <property type="molecule type" value="Genomic_DNA"/>
</dbReference>
<sequence length="91" mass="9522">MRAWSSSGRALRAAPLSPSIEPYSNIMDIHINQKPLSLPEGATVADALTAYGARPPFAVALNGDFVARTQHAARALQAGDRLDVVQPVAGG</sequence>
<dbReference type="Gene3D" id="3.10.20.30">
    <property type="match status" value="1"/>
</dbReference>
<name>Q13TP0_PARXL</name>
<dbReference type="InterPro" id="IPR012675">
    <property type="entry name" value="Beta-grasp_dom_sf"/>
</dbReference>
<dbReference type="InterPro" id="IPR003749">
    <property type="entry name" value="ThiS/MoaD-like"/>
</dbReference>